<feature type="compositionally biased region" description="Basic residues" evidence="1">
    <location>
        <begin position="24"/>
        <end position="45"/>
    </location>
</feature>
<dbReference type="OMA" id="NNDKTEY"/>
<dbReference type="InParanoid" id="G0MBU3"/>
<dbReference type="AlphaFoldDB" id="G0MBU3"/>
<evidence type="ECO:0000313" key="2">
    <source>
        <dbReference type="EMBL" id="EGT45803.1"/>
    </source>
</evidence>
<feature type="compositionally biased region" description="Basic and acidic residues" evidence="1">
    <location>
        <begin position="9"/>
        <end position="23"/>
    </location>
</feature>
<name>G0MBU3_CAEBE</name>
<protein>
    <submittedName>
        <fullName evidence="2">Uncharacterized protein</fullName>
    </submittedName>
</protein>
<accession>G0MBU3</accession>
<feature type="region of interest" description="Disordered" evidence="1">
    <location>
        <begin position="1"/>
        <end position="124"/>
    </location>
</feature>
<proteinExistence type="predicted"/>
<sequence length="212" mass="24166">MCITKKATKNQDKPLKKSSEESKNKKKVTPNQKKKFRVPMFARKKSKEEEPKIDKKTEEENKEKSINEEKVEVKNEQEEVNKNEEKVEVQKEPPRRPAINRPNIANPTSGLSGTQKKKTNKYKYGQIDREELSINNDKTEYLENAQLTKLMSHADVKALMNGQLVQGENGDDPNCQDTVEEVDDEMQDIAFSPLLAIIPPEDDKALGGVERG</sequence>
<dbReference type="eggNOG" id="ENOG502THXY">
    <property type="taxonomic scope" value="Eukaryota"/>
</dbReference>
<organism evidence="3">
    <name type="scientific">Caenorhabditis brenneri</name>
    <name type="common">Nematode worm</name>
    <dbReference type="NCBI Taxonomy" id="135651"/>
    <lineage>
        <taxon>Eukaryota</taxon>
        <taxon>Metazoa</taxon>
        <taxon>Ecdysozoa</taxon>
        <taxon>Nematoda</taxon>
        <taxon>Chromadorea</taxon>
        <taxon>Rhabditida</taxon>
        <taxon>Rhabditina</taxon>
        <taxon>Rhabditomorpha</taxon>
        <taxon>Rhabditoidea</taxon>
        <taxon>Rhabditidae</taxon>
        <taxon>Peloderinae</taxon>
        <taxon>Caenorhabditis</taxon>
    </lineage>
</organism>
<dbReference type="FunCoup" id="G0MBU3">
    <property type="interactions" value="1855"/>
</dbReference>
<dbReference type="HOGENOM" id="CLU_1200799_0_0_1"/>
<feature type="compositionally biased region" description="Basic and acidic residues" evidence="1">
    <location>
        <begin position="46"/>
        <end position="95"/>
    </location>
</feature>
<gene>
    <name evidence="2" type="ORF">CAEBREN_25999</name>
</gene>
<keyword evidence="3" id="KW-1185">Reference proteome</keyword>
<reference evidence="3" key="1">
    <citation type="submission" date="2011-07" db="EMBL/GenBank/DDBJ databases">
        <authorList>
            <consortium name="Caenorhabditis brenneri Sequencing and Analysis Consortium"/>
            <person name="Wilson R.K."/>
        </authorList>
    </citation>
    <scope>NUCLEOTIDE SEQUENCE [LARGE SCALE GENOMIC DNA]</scope>
    <source>
        <strain evidence="3">PB2801</strain>
    </source>
</reference>
<feature type="compositionally biased region" description="Low complexity" evidence="1">
    <location>
        <begin position="97"/>
        <end position="107"/>
    </location>
</feature>
<evidence type="ECO:0000256" key="1">
    <source>
        <dbReference type="SAM" id="MobiDB-lite"/>
    </source>
</evidence>
<evidence type="ECO:0000313" key="3">
    <source>
        <dbReference type="Proteomes" id="UP000008068"/>
    </source>
</evidence>
<dbReference type="OrthoDB" id="5877274at2759"/>
<dbReference type="Proteomes" id="UP000008068">
    <property type="component" value="Unassembled WGS sequence"/>
</dbReference>
<dbReference type="EMBL" id="GL379789">
    <property type="protein sequence ID" value="EGT45803.1"/>
    <property type="molecule type" value="Genomic_DNA"/>
</dbReference>